<dbReference type="PANTHER" id="PTHR42663:SF6">
    <property type="entry name" value="HYDROLASE C777.06C-RELATED"/>
    <property type="match status" value="1"/>
</dbReference>
<feature type="domain" description="Metallo-beta-lactamase" evidence="1">
    <location>
        <begin position="34"/>
        <end position="224"/>
    </location>
</feature>
<organism evidence="2 3">
    <name type="scientific">Candidatus Sphingobacterium stercoripullorum</name>
    <dbReference type="NCBI Taxonomy" id="2838759"/>
    <lineage>
        <taxon>Bacteria</taxon>
        <taxon>Pseudomonadati</taxon>
        <taxon>Bacteroidota</taxon>
        <taxon>Sphingobacteriia</taxon>
        <taxon>Sphingobacteriales</taxon>
        <taxon>Sphingobacteriaceae</taxon>
        <taxon>Sphingobacterium</taxon>
    </lineage>
</organism>
<accession>A0A9D2B0A5</accession>
<dbReference type="AlphaFoldDB" id="A0A9D2B0A5"/>
<evidence type="ECO:0000259" key="1">
    <source>
        <dbReference type="SMART" id="SM00849"/>
    </source>
</evidence>
<dbReference type="PANTHER" id="PTHR42663">
    <property type="entry name" value="HYDROLASE C777.06C-RELATED-RELATED"/>
    <property type="match status" value="1"/>
</dbReference>
<dbReference type="EMBL" id="DXEZ01000328">
    <property type="protein sequence ID" value="HIX55691.1"/>
    <property type="molecule type" value="Genomic_DNA"/>
</dbReference>
<name>A0A9D2B0A5_9SPHI</name>
<dbReference type="Proteomes" id="UP000824156">
    <property type="component" value="Unassembled WGS sequence"/>
</dbReference>
<dbReference type="CDD" id="cd16279">
    <property type="entry name" value="metallo-hydrolase-like_MBL-fold"/>
    <property type="match status" value="1"/>
</dbReference>
<protein>
    <submittedName>
        <fullName evidence="2">MBL fold metallo-hydrolase</fullName>
    </submittedName>
</protein>
<comment type="caution">
    <text evidence="2">The sequence shown here is derived from an EMBL/GenBank/DDBJ whole genome shotgun (WGS) entry which is preliminary data.</text>
</comment>
<dbReference type="Gene3D" id="3.60.15.10">
    <property type="entry name" value="Ribonuclease Z/Hydroxyacylglutathione hydrolase-like"/>
    <property type="match status" value="1"/>
</dbReference>
<reference evidence="2" key="1">
    <citation type="journal article" date="2021" name="PeerJ">
        <title>Extensive microbial diversity within the chicken gut microbiome revealed by metagenomics and culture.</title>
        <authorList>
            <person name="Gilroy R."/>
            <person name="Ravi A."/>
            <person name="Getino M."/>
            <person name="Pursley I."/>
            <person name="Horton D.L."/>
            <person name="Alikhan N.F."/>
            <person name="Baker D."/>
            <person name="Gharbi K."/>
            <person name="Hall N."/>
            <person name="Watson M."/>
            <person name="Adriaenssens E.M."/>
            <person name="Foster-Nyarko E."/>
            <person name="Jarju S."/>
            <person name="Secka A."/>
            <person name="Antonio M."/>
            <person name="Oren A."/>
            <person name="Chaudhuri R.R."/>
            <person name="La Ragione R."/>
            <person name="Hildebrand F."/>
            <person name="Pallen M.J."/>
        </authorList>
    </citation>
    <scope>NUCLEOTIDE SEQUENCE</scope>
    <source>
        <strain evidence="2">1719</strain>
    </source>
</reference>
<proteinExistence type="predicted"/>
<sequence>MEVTFLGTGTSQGVPVIACGCPVCKSQDSHDKRLRSSILISYNNKNIVIDTGPDFRQQMLREEVVELDAALITHSHKDHIAGLDDIRAFNFKQQKSINIYGSRATHDALKREFYYAFSDFKYPGVPQLNLEEIAHNQPFELFGKSIIPIEVMHYKMPVLAFRIDNFAYITDAKTVSQESKELLKGVDTLVVNALQISPHLSHFTLHEAIKFAEDLQVSKCYFTHIGHNLGKHQEVMQQLPENVFLAYDSLTLKLS</sequence>
<gene>
    <name evidence="2" type="ORF">H9853_11780</name>
</gene>
<evidence type="ECO:0000313" key="2">
    <source>
        <dbReference type="EMBL" id="HIX55691.1"/>
    </source>
</evidence>
<dbReference type="SMART" id="SM00849">
    <property type="entry name" value="Lactamase_B"/>
    <property type="match status" value="1"/>
</dbReference>
<dbReference type="SUPFAM" id="SSF56281">
    <property type="entry name" value="Metallo-hydrolase/oxidoreductase"/>
    <property type="match status" value="1"/>
</dbReference>
<dbReference type="Pfam" id="PF12706">
    <property type="entry name" value="Lactamase_B_2"/>
    <property type="match status" value="1"/>
</dbReference>
<reference evidence="2" key="2">
    <citation type="submission" date="2021-04" db="EMBL/GenBank/DDBJ databases">
        <authorList>
            <person name="Gilroy R."/>
        </authorList>
    </citation>
    <scope>NUCLEOTIDE SEQUENCE</scope>
    <source>
        <strain evidence="2">1719</strain>
    </source>
</reference>
<evidence type="ECO:0000313" key="3">
    <source>
        <dbReference type="Proteomes" id="UP000824156"/>
    </source>
</evidence>
<dbReference type="InterPro" id="IPR001279">
    <property type="entry name" value="Metallo-B-lactamas"/>
</dbReference>
<dbReference type="InterPro" id="IPR036866">
    <property type="entry name" value="RibonucZ/Hydroxyglut_hydro"/>
</dbReference>